<dbReference type="Proteomes" id="UP000030225">
    <property type="component" value="Segment"/>
</dbReference>
<evidence type="ECO:0000313" key="2">
    <source>
        <dbReference type="Proteomes" id="UP000030225"/>
    </source>
</evidence>
<organism evidence="1 2">
    <name type="scientific">Pseudomonas phage vB_PaeM_PAO1_Ab17</name>
    <dbReference type="NCBI Taxonomy" id="1548904"/>
    <lineage>
        <taxon>Viruses</taxon>
        <taxon>Duplodnaviria</taxon>
        <taxon>Heunggongvirae</taxon>
        <taxon>Uroviricota</taxon>
        <taxon>Caudoviricetes</taxon>
        <taxon>Vandenendeviridae</taxon>
        <taxon>Nankokuvirus</taxon>
        <taxon>Nankokuvirus Ab03</taxon>
    </lineage>
</organism>
<proteinExistence type="predicted"/>
<gene>
    <name evidence="1" type="primary">ORF93</name>
</gene>
<evidence type="ECO:0000313" key="1">
    <source>
        <dbReference type="EMBL" id="CEF89583.1"/>
    </source>
</evidence>
<protein>
    <submittedName>
        <fullName evidence="1">Uncharacterized protein</fullName>
    </submittedName>
</protein>
<name>A0A0A1IUJ2_9CAUD</name>
<sequence length="131" mass="15080">MSEINVYPSIAENIYPGLTQAAKIVLLMTVPELRGVICPDTGERLREGLGMHGILECVWESRHKVHAMDQWANFMQGYKSEMPGSSDMYDQIQSVLPARNSLKHLLMPYLEACKRITREERIAQEKYREQI</sequence>
<reference evidence="2" key="1">
    <citation type="journal article" date="2015" name="PLoS ONE">
        <title>Investigation of a Large Collection of Pseudomonas aeruginosa Bacteriophages Collected from a Single Environmental Source in Abidjan, Cote d'Ivoire.</title>
        <authorList>
            <person name="Essoh C."/>
            <person name="Latino L."/>
            <person name="Midoux C."/>
            <person name="Blouin Y."/>
            <person name="Loukou G."/>
            <person name="Nguetta S.P."/>
            <person name="Lathro S."/>
            <person name="Cablanmian A."/>
            <person name="Kouassi A.K."/>
            <person name="Vergnaud G."/>
            <person name="Pourcel C."/>
        </authorList>
    </citation>
    <scope>NUCLEOTIDE SEQUENCE [LARGE SCALE GENOMIC DNA]</scope>
</reference>
<dbReference type="EMBL" id="LN610576">
    <property type="protein sequence ID" value="CEF89583.1"/>
    <property type="molecule type" value="Genomic_DNA"/>
</dbReference>
<accession>A0A0A1IUJ2</accession>